<feature type="transmembrane region" description="Helical" evidence="1">
    <location>
        <begin position="12"/>
        <end position="33"/>
    </location>
</feature>
<proteinExistence type="predicted"/>
<evidence type="ECO:0000313" key="3">
    <source>
        <dbReference type="Proteomes" id="UP001614264"/>
    </source>
</evidence>
<keyword evidence="1" id="KW-0812">Transmembrane</keyword>
<organism evidence="2 3">
    <name type="scientific">Streptomyces salinarius</name>
    <dbReference type="NCBI Taxonomy" id="2762598"/>
    <lineage>
        <taxon>Bacteria</taxon>
        <taxon>Bacillati</taxon>
        <taxon>Actinomycetota</taxon>
        <taxon>Actinomycetes</taxon>
        <taxon>Kitasatosporales</taxon>
        <taxon>Streptomycetaceae</taxon>
        <taxon>Streptomyces</taxon>
    </lineage>
</organism>
<reference evidence="2 3" key="1">
    <citation type="submission" date="2024-07" db="EMBL/GenBank/DDBJ databases">
        <title>Whole genome sequencing of Prodigiosin pigment-producing Streptomyces salinarius isolated from rhizosphere soil of Arachis hypogaea.</title>
        <authorList>
            <person name="Vidhya A."/>
            <person name="Ramya S."/>
        </authorList>
    </citation>
    <scope>NUCLEOTIDE SEQUENCE [LARGE SCALE GENOMIC DNA]</scope>
    <source>
        <strain evidence="2 3">VRMG2420</strain>
    </source>
</reference>
<keyword evidence="3" id="KW-1185">Reference proteome</keyword>
<protein>
    <submittedName>
        <fullName evidence="2">Uncharacterized protein</fullName>
    </submittedName>
</protein>
<gene>
    <name evidence="2" type="ORF">AB4829_37115</name>
</gene>
<keyword evidence="1" id="KW-0472">Membrane</keyword>
<dbReference type="Proteomes" id="UP001614264">
    <property type="component" value="Unassembled WGS sequence"/>
</dbReference>
<feature type="transmembrane region" description="Helical" evidence="1">
    <location>
        <begin position="78"/>
        <end position="97"/>
    </location>
</feature>
<evidence type="ECO:0000313" key="2">
    <source>
        <dbReference type="EMBL" id="MFI7876195.1"/>
    </source>
</evidence>
<name>A0ABW8BMB7_9ACTN</name>
<keyword evidence="1" id="KW-1133">Transmembrane helix</keyword>
<sequence length="107" mass="11373">MGPLLRGRRRLGQAALVVAWSVGVVVSAVIVYFGADLMSDTDPGCDPSQASACNLVVDGRVVGEADASDAQGVRFQNIMISLSVILLGAVPLCTLLWNGYRVLRRRT</sequence>
<comment type="caution">
    <text evidence="2">The sequence shown here is derived from an EMBL/GenBank/DDBJ whole genome shotgun (WGS) entry which is preliminary data.</text>
</comment>
<dbReference type="EMBL" id="JBITPR010000075">
    <property type="protein sequence ID" value="MFI7876195.1"/>
    <property type="molecule type" value="Genomic_DNA"/>
</dbReference>
<evidence type="ECO:0000256" key="1">
    <source>
        <dbReference type="SAM" id="Phobius"/>
    </source>
</evidence>
<accession>A0ABW8BMB7</accession>